<protein>
    <submittedName>
        <fullName evidence="2">Uncharacterized protein</fullName>
    </submittedName>
</protein>
<feature type="region of interest" description="Disordered" evidence="1">
    <location>
        <begin position="28"/>
        <end position="100"/>
    </location>
</feature>
<dbReference type="AlphaFoldDB" id="A0A388JN68"/>
<evidence type="ECO:0000313" key="2">
    <source>
        <dbReference type="EMBL" id="GBG59193.1"/>
    </source>
</evidence>
<dbReference type="EMBL" id="BFEA01000003">
    <property type="protein sequence ID" value="GBG59193.1"/>
    <property type="molecule type" value="Genomic_DNA"/>
</dbReference>
<keyword evidence="3" id="KW-1185">Reference proteome</keyword>
<gene>
    <name evidence="2" type="ORF">CBR_g32209</name>
</gene>
<sequence>MTLGINSKTPKRDREAFVNRLDTYLTEEEVLTDDGSKVPPKKARGKRTTKSYATSDDRDEEARVMSRADYEKSLRRKTSTPMKNCSVGKENPTSCSKGSMVDNILDTRSRLMGKEWREVKKLCEARDITQISKEQGVCELLNRAARGKDVELLDESWERGDIQDQ</sequence>
<evidence type="ECO:0000256" key="1">
    <source>
        <dbReference type="SAM" id="MobiDB-lite"/>
    </source>
</evidence>
<name>A0A388JN68_CHABU</name>
<feature type="compositionally biased region" description="Basic and acidic residues" evidence="1">
    <location>
        <begin position="60"/>
        <end position="73"/>
    </location>
</feature>
<accession>A0A388JN68</accession>
<organism evidence="2 3">
    <name type="scientific">Chara braunii</name>
    <name type="common">Braun's stonewort</name>
    <dbReference type="NCBI Taxonomy" id="69332"/>
    <lineage>
        <taxon>Eukaryota</taxon>
        <taxon>Viridiplantae</taxon>
        <taxon>Streptophyta</taxon>
        <taxon>Charophyceae</taxon>
        <taxon>Charales</taxon>
        <taxon>Characeae</taxon>
        <taxon>Chara</taxon>
    </lineage>
</organism>
<reference evidence="2 3" key="1">
    <citation type="journal article" date="2018" name="Cell">
        <title>The Chara Genome: Secondary Complexity and Implications for Plant Terrestrialization.</title>
        <authorList>
            <person name="Nishiyama T."/>
            <person name="Sakayama H."/>
            <person name="Vries J.D."/>
            <person name="Buschmann H."/>
            <person name="Saint-Marcoux D."/>
            <person name="Ullrich K.K."/>
            <person name="Haas F.B."/>
            <person name="Vanderstraeten L."/>
            <person name="Becker D."/>
            <person name="Lang D."/>
            <person name="Vosolsobe S."/>
            <person name="Rombauts S."/>
            <person name="Wilhelmsson P.K.I."/>
            <person name="Janitza P."/>
            <person name="Kern R."/>
            <person name="Heyl A."/>
            <person name="Rumpler F."/>
            <person name="Villalobos L.I.A.C."/>
            <person name="Clay J.M."/>
            <person name="Skokan R."/>
            <person name="Toyoda A."/>
            <person name="Suzuki Y."/>
            <person name="Kagoshima H."/>
            <person name="Schijlen E."/>
            <person name="Tajeshwar N."/>
            <person name="Catarino B."/>
            <person name="Hetherington A.J."/>
            <person name="Saltykova A."/>
            <person name="Bonnot C."/>
            <person name="Breuninger H."/>
            <person name="Symeonidi A."/>
            <person name="Radhakrishnan G.V."/>
            <person name="Van Nieuwerburgh F."/>
            <person name="Deforce D."/>
            <person name="Chang C."/>
            <person name="Karol K.G."/>
            <person name="Hedrich R."/>
            <person name="Ulvskov P."/>
            <person name="Glockner G."/>
            <person name="Delwiche C.F."/>
            <person name="Petrasek J."/>
            <person name="Van de Peer Y."/>
            <person name="Friml J."/>
            <person name="Beilby M."/>
            <person name="Dolan L."/>
            <person name="Kohara Y."/>
            <person name="Sugano S."/>
            <person name="Fujiyama A."/>
            <person name="Delaux P.-M."/>
            <person name="Quint M."/>
            <person name="TheiBen G."/>
            <person name="Hagemann M."/>
            <person name="Harholt J."/>
            <person name="Dunand C."/>
            <person name="Zachgo S."/>
            <person name="Langdale J."/>
            <person name="Maumus F."/>
            <person name="Straeten D.V.D."/>
            <person name="Gould S.B."/>
            <person name="Rensing S.A."/>
        </authorList>
    </citation>
    <scope>NUCLEOTIDE SEQUENCE [LARGE SCALE GENOMIC DNA]</scope>
    <source>
        <strain evidence="2 3">S276</strain>
    </source>
</reference>
<dbReference type="Gramene" id="GBG59193">
    <property type="protein sequence ID" value="GBG59193"/>
    <property type="gene ID" value="CBR_g32209"/>
</dbReference>
<evidence type="ECO:0000313" key="3">
    <source>
        <dbReference type="Proteomes" id="UP000265515"/>
    </source>
</evidence>
<feature type="compositionally biased region" description="Basic residues" evidence="1">
    <location>
        <begin position="39"/>
        <end position="49"/>
    </location>
</feature>
<comment type="caution">
    <text evidence="2">The sequence shown here is derived from an EMBL/GenBank/DDBJ whole genome shotgun (WGS) entry which is preliminary data.</text>
</comment>
<dbReference type="Proteomes" id="UP000265515">
    <property type="component" value="Unassembled WGS sequence"/>
</dbReference>
<proteinExistence type="predicted"/>